<dbReference type="Proteomes" id="UP001595868">
    <property type="component" value="Unassembled WGS sequence"/>
</dbReference>
<dbReference type="EMBL" id="JBHSBN010000022">
    <property type="protein sequence ID" value="MFC4109256.1"/>
    <property type="molecule type" value="Genomic_DNA"/>
</dbReference>
<evidence type="ECO:0000256" key="1">
    <source>
        <dbReference type="ARBA" id="ARBA00023015"/>
    </source>
</evidence>
<evidence type="ECO:0000256" key="3">
    <source>
        <dbReference type="ARBA" id="ARBA00023163"/>
    </source>
</evidence>
<dbReference type="SMART" id="SM00345">
    <property type="entry name" value="HTH_GNTR"/>
    <property type="match status" value="1"/>
</dbReference>
<dbReference type="InterPro" id="IPR000524">
    <property type="entry name" value="Tscrpt_reg_HTH_GntR"/>
</dbReference>
<name>A0ABV8KUC1_9ACTN</name>
<dbReference type="PANTHER" id="PTHR43537">
    <property type="entry name" value="TRANSCRIPTIONAL REGULATOR, GNTR FAMILY"/>
    <property type="match status" value="1"/>
</dbReference>
<dbReference type="InterPro" id="IPR036390">
    <property type="entry name" value="WH_DNA-bd_sf"/>
</dbReference>
<accession>A0ABV8KUC1</accession>
<evidence type="ECO:0000313" key="6">
    <source>
        <dbReference type="Proteomes" id="UP001595868"/>
    </source>
</evidence>
<dbReference type="RefSeq" id="WP_377550431.1">
    <property type="nucleotide sequence ID" value="NZ_JBHSBN010000022.1"/>
</dbReference>
<evidence type="ECO:0000313" key="5">
    <source>
        <dbReference type="EMBL" id="MFC4109256.1"/>
    </source>
</evidence>
<feature type="domain" description="HTH gntR-type" evidence="4">
    <location>
        <begin position="4"/>
        <end position="72"/>
    </location>
</feature>
<dbReference type="InterPro" id="IPR036388">
    <property type="entry name" value="WH-like_DNA-bd_sf"/>
</dbReference>
<organism evidence="5 6">
    <name type="scientific">Micromonospora zhanjiangensis</name>
    <dbReference type="NCBI Taxonomy" id="1522057"/>
    <lineage>
        <taxon>Bacteria</taxon>
        <taxon>Bacillati</taxon>
        <taxon>Actinomycetota</taxon>
        <taxon>Actinomycetes</taxon>
        <taxon>Micromonosporales</taxon>
        <taxon>Micromonosporaceae</taxon>
        <taxon>Micromonospora</taxon>
    </lineage>
</organism>
<sequence length="73" mass="8165">MPYEAAYERIARELRDRIVSGQLKPGDRLPSLSQLKAEYGVSDTVIRNVMLILKTEGLTEGRAGSGVFVRDRD</sequence>
<dbReference type="Pfam" id="PF00392">
    <property type="entry name" value="GntR"/>
    <property type="match status" value="1"/>
</dbReference>
<keyword evidence="2" id="KW-0238">DNA-binding</keyword>
<evidence type="ECO:0000259" key="4">
    <source>
        <dbReference type="PROSITE" id="PS50949"/>
    </source>
</evidence>
<comment type="caution">
    <text evidence="5">The sequence shown here is derived from an EMBL/GenBank/DDBJ whole genome shotgun (WGS) entry which is preliminary data.</text>
</comment>
<evidence type="ECO:0000256" key="2">
    <source>
        <dbReference type="ARBA" id="ARBA00023125"/>
    </source>
</evidence>
<keyword evidence="3" id="KW-0804">Transcription</keyword>
<dbReference type="Gene3D" id="1.10.10.10">
    <property type="entry name" value="Winged helix-like DNA-binding domain superfamily/Winged helix DNA-binding domain"/>
    <property type="match status" value="1"/>
</dbReference>
<dbReference type="PROSITE" id="PS50949">
    <property type="entry name" value="HTH_GNTR"/>
    <property type="match status" value="1"/>
</dbReference>
<dbReference type="CDD" id="cd07377">
    <property type="entry name" value="WHTH_GntR"/>
    <property type="match status" value="1"/>
</dbReference>
<gene>
    <name evidence="5" type="ORF">ACFOX0_25415</name>
</gene>
<dbReference type="PANTHER" id="PTHR43537:SF45">
    <property type="entry name" value="GNTR FAMILY REGULATORY PROTEIN"/>
    <property type="match status" value="1"/>
</dbReference>
<proteinExistence type="predicted"/>
<reference evidence="6" key="1">
    <citation type="journal article" date="2019" name="Int. J. Syst. Evol. Microbiol.">
        <title>The Global Catalogue of Microorganisms (GCM) 10K type strain sequencing project: providing services to taxonomists for standard genome sequencing and annotation.</title>
        <authorList>
            <consortium name="The Broad Institute Genomics Platform"/>
            <consortium name="The Broad Institute Genome Sequencing Center for Infectious Disease"/>
            <person name="Wu L."/>
            <person name="Ma J."/>
        </authorList>
    </citation>
    <scope>NUCLEOTIDE SEQUENCE [LARGE SCALE GENOMIC DNA]</scope>
    <source>
        <strain evidence="6">2902at01</strain>
    </source>
</reference>
<keyword evidence="1" id="KW-0805">Transcription regulation</keyword>
<keyword evidence="6" id="KW-1185">Reference proteome</keyword>
<dbReference type="SUPFAM" id="SSF46785">
    <property type="entry name" value="Winged helix' DNA-binding domain"/>
    <property type="match status" value="1"/>
</dbReference>
<protein>
    <submittedName>
        <fullName evidence="5">Winged helix-turn-helix domain-containing protein</fullName>
    </submittedName>
</protein>